<dbReference type="STRING" id="1445607.JCM10512_5154"/>
<proteinExistence type="predicted"/>
<accession>W4V0L0</accession>
<dbReference type="Proteomes" id="UP000019131">
    <property type="component" value="Unassembled WGS sequence"/>
</dbReference>
<evidence type="ECO:0000313" key="2">
    <source>
        <dbReference type="EMBL" id="GAE86622.1"/>
    </source>
</evidence>
<dbReference type="Pfam" id="PF00873">
    <property type="entry name" value="ACR_tran"/>
    <property type="match status" value="1"/>
</dbReference>
<sequence>MELKAALIEATRQRFRPILMTTAATVIGMLPIALATGAGAEWKNGLAWVMIGGLISSMFLTLIVVPVVYYVMDKMLEKVGLGKKKVIEIKE</sequence>
<dbReference type="GO" id="GO:0042910">
    <property type="term" value="F:xenobiotic transmembrane transporter activity"/>
    <property type="evidence" value="ECO:0007669"/>
    <property type="project" value="TreeGrafter"/>
</dbReference>
<evidence type="ECO:0000313" key="3">
    <source>
        <dbReference type="Proteomes" id="UP000019131"/>
    </source>
</evidence>
<dbReference type="PANTHER" id="PTHR32063">
    <property type="match status" value="1"/>
</dbReference>
<dbReference type="GO" id="GO:0005886">
    <property type="term" value="C:plasma membrane"/>
    <property type="evidence" value="ECO:0007669"/>
    <property type="project" value="TreeGrafter"/>
</dbReference>
<name>W4V0L0_9BACE</name>
<keyword evidence="1" id="KW-1133">Transmembrane helix</keyword>
<gene>
    <name evidence="2" type="ORF">JCM10512_5154</name>
</gene>
<comment type="caution">
    <text evidence="2">The sequence shown here is derived from an EMBL/GenBank/DDBJ whole genome shotgun (WGS) entry which is preliminary data.</text>
</comment>
<dbReference type="Gene3D" id="1.20.1640.10">
    <property type="entry name" value="Multidrug efflux transporter AcrB transmembrane domain"/>
    <property type="match status" value="1"/>
</dbReference>
<feature type="transmembrane region" description="Helical" evidence="1">
    <location>
        <begin position="18"/>
        <end position="40"/>
    </location>
</feature>
<dbReference type="EMBL" id="BAIV01000063">
    <property type="protein sequence ID" value="GAE86622.1"/>
    <property type="molecule type" value="Genomic_DNA"/>
</dbReference>
<dbReference type="InterPro" id="IPR001036">
    <property type="entry name" value="Acrflvin-R"/>
</dbReference>
<evidence type="ECO:0000256" key="1">
    <source>
        <dbReference type="SAM" id="Phobius"/>
    </source>
</evidence>
<protein>
    <submittedName>
        <fullName evidence="2">Acriflavin resistance protein</fullName>
    </submittedName>
</protein>
<dbReference type="SUPFAM" id="SSF82866">
    <property type="entry name" value="Multidrug efflux transporter AcrB transmembrane domain"/>
    <property type="match status" value="1"/>
</dbReference>
<keyword evidence="1" id="KW-0812">Transmembrane</keyword>
<feature type="transmembrane region" description="Helical" evidence="1">
    <location>
        <begin position="46"/>
        <end position="71"/>
    </location>
</feature>
<dbReference type="PANTHER" id="PTHR32063:SF24">
    <property type="entry name" value="CATION EFFLUX SYSTEM (ACRB_ACRD_ACRF FAMILY)"/>
    <property type="match status" value="1"/>
</dbReference>
<keyword evidence="1" id="KW-0472">Membrane</keyword>
<organism evidence="2 3">
    <name type="scientific">Bacteroides reticulotermitis JCM 10512</name>
    <dbReference type="NCBI Taxonomy" id="1445607"/>
    <lineage>
        <taxon>Bacteria</taxon>
        <taxon>Pseudomonadati</taxon>
        <taxon>Bacteroidota</taxon>
        <taxon>Bacteroidia</taxon>
        <taxon>Bacteroidales</taxon>
        <taxon>Bacteroidaceae</taxon>
        <taxon>Bacteroides</taxon>
    </lineage>
</organism>
<reference evidence="2 3" key="1">
    <citation type="journal article" date="2014" name="Genome Announc.">
        <title>Draft Genome Sequence of Bacteroides reticulotermitis Strain JCM 10512T, Isolated from the Gut of a Termite.</title>
        <authorList>
            <person name="Yuki M."/>
            <person name="Oshima K."/>
            <person name="Suda W."/>
            <person name="Sakamoto M."/>
            <person name="Iida T."/>
            <person name="Hattori M."/>
            <person name="Ohkuma M."/>
        </authorList>
    </citation>
    <scope>NUCLEOTIDE SEQUENCE [LARGE SCALE GENOMIC DNA]</scope>
    <source>
        <strain evidence="2 3">JCM 10512</strain>
    </source>
</reference>
<dbReference type="AlphaFoldDB" id="W4V0L0"/>
<keyword evidence="3" id="KW-1185">Reference proteome</keyword>